<comment type="caution">
    <text evidence="5">The sequence shown here is derived from an EMBL/GenBank/DDBJ whole genome shotgun (WGS) entry which is preliminary data.</text>
</comment>
<keyword evidence="2" id="KW-0328">Glycosyltransferase</keyword>
<evidence type="ECO:0000313" key="6">
    <source>
        <dbReference type="Proteomes" id="UP001156903"/>
    </source>
</evidence>
<proteinExistence type="inferred from homology"/>
<evidence type="ECO:0000256" key="3">
    <source>
        <dbReference type="ARBA" id="ARBA00022679"/>
    </source>
</evidence>
<gene>
    <name evidence="5" type="ORF">GCM10007935_33110</name>
</gene>
<dbReference type="Proteomes" id="UP001156903">
    <property type="component" value="Unassembled WGS sequence"/>
</dbReference>
<feature type="domain" description="Glycosyltransferase 2-like" evidence="4">
    <location>
        <begin position="8"/>
        <end position="114"/>
    </location>
</feature>
<accession>A0ABQ6C7U3</accession>
<keyword evidence="6" id="KW-1185">Reference proteome</keyword>
<dbReference type="PANTHER" id="PTHR43179">
    <property type="entry name" value="RHAMNOSYLTRANSFERASE WBBL"/>
    <property type="match status" value="1"/>
</dbReference>
<evidence type="ECO:0000313" key="5">
    <source>
        <dbReference type="EMBL" id="GLS15874.1"/>
    </source>
</evidence>
<evidence type="ECO:0000256" key="1">
    <source>
        <dbReference type="ARBA" id="ARBA00006739"/>
    </source>
</evidence>
<dbReference type="SUPFAM" id="SSF53448">
    <property type="entry name" value="Nucleotide-diphospho-sugar transferases"/>
    <property type="match status" value="1"/>
</dbReference>
<dbReference type="Pfam" id="PF00535">
    <property type="entry name" value="Glycos_transf_2"/>
    <property type="match status" value="1"/>
</dbReference>
<dbReference type="InterPro" id="IPR029044">
    <property type="entry name" value="Nucleotide-diphossugar_trans"/>
</dbReference>
<dbReference type="GO" id="GO:0016740">
    <property type="term" value="F:transferase activity"/>
    <property type="evidence" value="ECO:0007669"/>
    <property type="project" value="UniProtKB-KW"/>
</dbReference>
<keyword evidence="3 5" id="KW-0808">Transferase</keyword>
<dbReference type="Gene3D" id="3.90.550.10">
    <property type="entry name" value="Spore Coat Polysaccharide Biosynthesis Protein SpsA, Chain A"/>
    <property type="match status" value="1"/>
</dbReference>
<reference evidence="6" key="1">
    <citation type="journal article" date="2019" name="Int. J. Syst. Evol. Microbiol.">
        <title>The Global Catalogue of Microorganisms (GCM) 10K type strain sequencing project: providing services to taxonomists for standard genome sequencing and annotation.</title>
        <authorList>
            <consortium name="The Broad Institute Genomics Platform"/>
            <consortium name="The Broad Institute Genome Sequencing Center for Infectious Disease"/>
            <person name="Wu L."/>
            <person name="Ma J."/>
        </authorList>
    </citation>
    <scope>NUCLEOTIDE SEQUENCE [LARGE SCALE GENOMIC DNA]</scope>
    <source>
        <strain evidence="6">NBRC 109341</strain>
    </source>
</reference>
<name>A0ABQ6C7U3_9BURK</name>
<dbReference type="PANTHER" id="PTHR43179:SF12">
    <property type="entry name" value="GALACTOFURANOSYLTRANSFERASE GLFT2"/>
    <property type="match status" value="1"/>
</dbReference>
<comment type="similarity">
    <text evidence="1">Belongs to the glycosyltransferase 2 family.</text>
</comment>
<protein>
    <submittedName>
        <fullName evidence="5">Glycosyl transferase family 2</fullName>
    </submittedName>
</protein>
<sequence length="330" mass="37462">MRKPPRLSIVTVTYGRRAHLLERTISALAQSRELIDAIIIVNNLGEIDKTSKTLEQFIEKPIILDLKRNTGSANGFAVGIDRALQEKSDYILLLDDDNLLLEGSIERLIEIISSARDPIHTVLTCLRRGRREYADAAEQGKYGVPKNAFLGFSLLSKSRDILWNRKQSKAGKKLLVPLPSAPYGGTLFHRQLALDVGLPDKDFFLYFDDKDYFLRAKEVGFDVLLVTEAQIEDIDTSWNRVMRREGHYLTSKFTSEEKVYYVVRNSVFLANKYKEKGILFWINAVTLISISAIKTIMREGNILATAKRLKLISTAIKAGKGRDLGEWRKN</sequence>
<evidence type="ECO:0000256" key="2">
    <source>
        <dbReference type="ARBA" id="ARBA00022676"/>
    </source>
</evidence>
<dbReference type="EMBL" id="BSPB01000036">
    <property type="protein sequence ID" value="GLS15874.1"/>
    <property type="molecule type" value="Genomic_DNA"/>
</dbReference>
<organism evidence="5 6">
    <name type="scientific">Hydrogenophaga electricum</name>
    <dbReference type="NCBI Taxonomy" id="1230953"/>
    <lineage>
        <taxon>Bacteria</taxon>
        <taxon>Pseudomonadati</taxon>
        <taxon>Pseudomonadota</taxon>
        <taxon>Betaproteobacteria</taxon>
        <taxon>Burkholderiales</taxon>
        <taxon>Comamonadaceae</taxon>
        <taxon>Hydrogenophaga</taxon>
    </lineage>
</organism>
<evidence type="ECO:0000259" key="4">
    <source>
        <dbReference type="Pfam" id="PF00535"/>
    </source>
</evidence>
<dbReference type="InterPro" id="IPR001173">
    <property type="entry name" value="Glyco_trans_2-like"/>
</dbReference>